<dbReference type="Pfam" id="PF10080">
    <property type="entry name" value="FtrD-like"/>
    <property type="match status" value="1"/>
</dbReference>
<feature type="signal peptide" evidence="1">
    <location>
        <begin position="1"/>
        <end position="28"/>
    </location>
</feature>
<name>A0A6S6M1T3_9BACT</name>
<reference evidence="3 4" key="1">
    <citation type="submission" date="2020-06" db="EMBL/GenBank/DDBJ databases">
        <title>Interaction of electrochemicaly active bacteria, Geobacter bremensis R4 on different carbon anode.</title>
        <authorList>
            <person name="Meng L."/>
            <person name="Yoshida N."/>
        </authorList>
    </citation>
    <scope>NUCLEOTIDE SEQUENCE [LARGE SCALE GENOMIC DNA]</scope>
    <source>
        <strain evidence="3 4">R4</strain>
    </source>
</reference>
<evidence type="ECO:0000256" key="1">
    <source>
        <dbReference type="SAM" id="SignalP"/>
    </source>
</evidence>
<evidence type="ECO:0000313" key="4">
    <source>
        <dbReference type="Proteomes" id="UP000515472"/>
    </source>
</evidence>
<keyword evidence="1" id="KW-0732">Signal</keyword>
<dbReference type="AlphaFoldDB" id="A0A6S6M1T3"/>
<gene>
    <name evidence="3" type="ORF">GEOBRER4_n3214</name>
</gene>
<accession>A0A6S6M1T3</accession>
<dbReference type="Proteomes" id="UP000515472">
    <property type="component" value="Chromosome"/>
</dbReference>
<protein>
    <recommendedName>
        <fullName evidence="2">Membrane iron-sulfur containing protein FtrD-like domain-containing protein</fullName>
    </recommendedName>
</protein>
<dbReference type="InterPro" id="IPR018758">
    <property type="entry name" value="FtrD-like"/>
</dbReference>
<feature type="chain" id="PRO_5028154697" description="Membrane iron-sulfur containing protein FtrD-like domain-containing protein" evidence="1">
    <location>
        <begin position="29"/>
        <end position="157"/>
    </location>
</feature>
<sequence length="157" mass="16765">MVCHCRKGLKYLLLVSLSLVVAATVAFAFTIPGMGKYDKVKPVNGSVVIPVSKVSDGKAHYYKFTDGGKEINFFLVKGSDGVLHTAFDACDVCFREKKGYEQQGDKMVCKNCGMKFATARIGAASSGGCNPSHLPAKIDAANVSITVTDLKAGARFF</sequence>
<evidence type="ECO:0000313" key="3">
    <source>
        <dbReference type="EMBL" id="BCG48327.1"/>
    </source>
</evidence>
<dbReference type="KEGG" id="gbn:GEOBRER4_30770"/>
<keyword evidence="4" id="KW-1185">Reference proteome</keyword>
<feature type="domain" description="Membrane iron-sulfur containing protein FtrD-like" evidence="2">
    <location>
        <begin position="54"/>
        <end position="157"/>
    </location>
</feature>
<proteinExistence type="predicted"/>
<organism evidence="3 4">
    <name type="scientific">Citrifermentans bremense</name>
    <dbReference type="NCBI Taxonomy" id="60035"/>
    <lineage>
        <taxon>Bacteria</taxon>
        <taxon>Pseudomonadati</taxon>
        <taxon>Thermodesulfobacteriota</taxon>
        <taxon>Desulfuromonadia</taxon>
        <taxon>Geobacterales</taxon>
        <taxon>Geobacteraceae</taxon>
        <taxon>Citrifermentans</taxon>
    </lineage>
</organism>
<dbReference type="RefSeq" id="WP_185243090.1">
    <property type="nucleotide sequence ID" value="NZ_AP023213.1"/>
</dbReference>
<evidence type="ECO:0000259" key="2">
    <source>
        <dbReference type="Pfam" id="PF10080"/>
    </source>
</evidence>
<dbReference type="EMBL" id="AP023213">
    <property type="protein sequence ID" value="BCG48327.1"/>
    <property type="molecule type" value="Genomic_DNA"/>
</dbReference>